<evidence type="ECO:0000259" key="11">
    <source>
        <dbReference type="PROSITE" id="PS51163"/>
    </source>
</evidence>
<dbReference type="PATRIC" id="fig|1365176.7.peg.512"/>
<dbReference type="Pfam" id="PF01300">
    <property type="entry name" value="Sua5_yciO_yrdC"/>
    <property type="match status" value="1"/>
</dbReference>
<dbReference type="InterPro" id="IPR041440">
    <property type="entry name" value="HypF_C"/>
</dbReference>
<dbReference type="PROSITE" id="PS51163">
    <property type="entry name" value="YRDC"/>
    <property type="match status" value="1"/>
</dbReference>
<dbReference type="GO" id="GO:0016874">
    <property type="term" value="F:ligase activity"/>
    <property type="evidence" value="ECO:0007669"/>
    <property type="project" value="UniProtKB-UniRule"/>
</dbReference>
<dbReference type="eggNOG" id="arCOG01187">
    <property type="taxonomic scope" value="Archaea"/>
</dbReference>
<comment type="similarity">
    <text evidence="2 8">Belongs to the carbamoyltransferase HypF family.</text>
</comment>
<dbReference type="HOGENOM" id="CLU_009164_0_0_2"/>
<dbReference type="InterPro" id="IPR004421">
    <property type="entry name" value="Carbamoyltransferase_HypF"/>
</dbReference>
<evidence type="ECO:0000259" key="10">
    <source>
        <dbReference type="PROSITE" id="PS51160"/>
    </source>
</evidence>
<dbReference type="InterPro" id="IPR017968">
    <property type="entry name" value="Acylphosphatase_CS"/>
</dbReference>
<dbReference type="EC" id="6.2.-.-" evidence="8"/>
<dbReference type="Gene3D" id="3.90.870.50">
    <property type="match status" value="1"/>
</dbReference>
<feature type="active site" evidence="9">
    <location>
        <position position="38"/>
    </location>
</feature>
<keyword evidence="5" id="KW-0863">Zinc-finger</keyword>
<dbReference type="InterPro" id="IPR036046">
    <property type="entry name" value="Acylphosphatase-like_dom_sf"/>
</dbReference>
<feature type="active site" evidence="9">
    <location>
        <position position="56"/>
    </location>
</feature>
<dbReference type="InterPro" id="IPR006070">
    <property type="entry name" value="Sua5-like_dom"/>
</dbReference>
<dbReference type="NCBIfam" id="TIGR00143">
    <property type="entry name" value="hypF"/>
    <property type="match status" value="1"/>
</dbReference>
<reference evidence="12 13" key="1">
    <citation type="journal article" date="2013" name="Genome Announc.">
        <title>Complete Genomic Sequence of 'Thermofilum adornatus' Strain 1910bT, a Hyperthermophilic Anaerobic Organotrophic Crenarchaeon.</title>
        <authorList>
            <person name="Dominova I.N."/>
            <person name="Kublanov I.V."/>
            <person name="Podosokorskaya O.A."/>
            <person name="Derbikova K.S."/>
            <person name="Patrushev M.V."/>
            <person name="Toshchakov S.V."/>
        </authorList>
    </citation>
    <scope>NUCLEOTIDE SEQUENCE [LARGE SCALE GENOMIC DNA]</scope>
    <source>
        <strain evidence="13">1910b</strain>
    </source>
</reference>
<keyword evidence="4" id="KW-0479">Metal-binding</keyword>
<dbReference type="PROSITE" id="PS51160">
    <property type="entry name" value="ACYLPHOSPHATASE_3"/>
    <property type="match status" value="1"/>
</dbReference>
<dbReference type="GO" id="GO:0016743">
    <property type="term" value="F:carboxyl- or carbamoyltransferase activity"/>
    <property type="evidence" value="ECO:0007669"/>
    <property type="project" value="UniProtKB-UniRule"/>
</dbReference>
<sequence length="774" mass="85919">MPGFSKIEKPFLLPMCRLSTMQALRVRVAGIVQGVGFRPHVYRLAVRHGLKGYVLNLGGSEVEIWVEGDPKQIEDFLYDLKNKTPRSAEIEEIHIQAEAPKGYKDFIILKSGTTITKLSMIPPDFGICEECLREVLDPSSRWYRYPFHSCAWCGPRFTVIEKIPYDRENTSMRDFPLCEECQKEYRDPNNLRRFHIQGISCPKCGPKVFLVDPTGKQLEAEDPIREAARLINEGYIVAVKGIGGFHLACLATEDSVLEKLRRHKKRPTKPFALMALSLEVAEKIAEVDDSARELLTSPARPIVILPRKPGAVSELVAPNLKTVGVMLPYTALHYLLLMDTRDKFLVMTSGNESGEPIIKDNDEALRKLGKVADYFLMHNRRIVNRADDSVVRFTDGEPVMIRRSRGYAPRWIILPRSIKSPAIATGAFLMNTGSVAVEKYVIPTQHIGDLENLETLEFLREALSFLIKTYGIKECDAIVVTDKHPAYPSRLVAEEIASKCSNNLVEVQHHVAHVSAVMLETASTEEYGIAIDGVGYGDDGQIWGGEVLYVGQGYERLGHLDYLPMPGGDMATVYPARILIGTLTRALGEEEALKIFQSNGLQRYLPGGLSEARLAARQTSGSPMSSSAGRFLDAVSTALGVSWKRNYEGEPAITLEEYSYGGNIISDSLLDAEGDTVKTYDFLLKLLQGELRHSPRDLAYTVQFLLGKRLAEIAREKGAKKILVSGGAAVNTPIVKGIRAIFGKENTILPKKLPPGDNSISAGQIYYAYLQGYI</sequence>
<keyword evidence="13" id="KW-1185">Reference proteome</keyword>
<evidence type="ECO:0000256" key="7">
    <source>
        <dbReference type="ARBA" id="ARBA00048220"/>
    </source>
</evidence>
<dbReference type="InterPro" id="IPR001792">
    <property type="entry name" value="Acylphosphatase-like_dom"/>
</dbReference>
<dbReference type="InterPro" id="IPR017945">
    <property type="entry name" value="DHBP_synth_RibB-like_a/b_dom"/>
</dbReference>
<dbReference type="PANTHER" id="PTHR42959:SF1">
    <property type="entry name" value="CARBAMOYLTRANSFERASE HYPF"/>
    <property type="match status" value="1"/>
</dbReference>
<keyword evidence="3" id="KW-0436">Ligase</keyword>
<dbReference type="GO" id="GO:0051604">
    <property type="term" value="P:protein maturation"/>
    <property type="evidence" value="ECO:0007669"/>
    <property type="project" value="TreeGrafter"/>
</dbReference>
<evidence type="ECO:0000256" key="3">
    <source>
        <dbReference type="ARBA" id="ARBA00022598"/>
    </source>
</evidence>
<dbReference type="AlphaFoldDB" id="S5ZK48"/>
<dbReference type="EMBL" id="CP006646">
    <property type="protein sequence ID" value="AGT34901.1"/>
    <property type="molecule type" value="Genomic_DNA"/>
</dbReference>
<dbReference type="Pfam" id="PF07503">
    <property type="entry name" value="zf-HYPF"/>
    <property type="match status" value="2"/>
</dbReference>
<evidence type="ECO:0000256" key="2">
    <source>
        <dbReference type="ARBA" id="ARBA00008097"/>
    </source>
</evidence>
<dbReference type="Pfam" id="PF22521">
    <property type="entry name" value="HypF_C_2"/>
    <property type="match status" value="1"/>
</dbReference>
<dbReference type="Proteomes" id="UP000015543">
    <property type="component" value="Chromosome"/>
</dbReference>
<evidence type="ECO:0000256" key="4">
    <source>
        <dbReference type="ARBA" id="ARBA00022723"/>
    </source>
</evidence>
<comment type="pathway">
    <text evidence="1">Protein modification; [NiFe] hydrogenase maturation.</text>
</comment>
<dbReference type="Gene3D" id="3.30.420.360">
    <property type="match status" value="1"/>
</dbReference>
<dbReference type="SUPFAM" id="SSF53067">
    <property type="entry name" value="Actin-like ATPase domain"/>
    <property type="match status" value="1"/>
</dbReference>
<name>S5ZK48_9CREN</name>
<feature type="domain" description="YrdC-like" evidence="11">
    <location>
        <begin position="221"/>
        <end position="406"/>
    </location>
</feature>
<dbReference type="UniPathway" id="UPA00335"/>
<proteinExistence type="inferred from homology"/>
<dbReference type="KEGG" id="thb:N186_02600"/>
<keyword evidence="9" id="KW-0378">Hydrolase</keyword>
<evidence type="ECO:0000256" key="5">
    <source>
        <dbReference type="ARBA" id="ARBA00022771"/>
    </source>
</evidence>
<comment type="catalytic activity">
    <reaction evidence="9">
        <text>an acyl phosphate + H2O = a carboxylate + phosphate + H(+)</text>
        <dbReference type="Rhea" id="RHEA:14965"/>
        <dbReference type="ChEBI" id="CHEBI:15377"/>
        <dbReference type="ChEBI" id="CHEBI:15378"/>
        <dbReference type="ChEBI" id="CHEBI:29067"/>
        <dbReference type="ChEBI" id="CHEBI:43474"/>
        <dbReference type="ChEBI" id="CHEBI:59918"/>
        <dbReference type="EC" id="3.6.1.7"/>
    </reaction>
</comment>
<dbReference type="InterPro" id="IPR011125">
    <property type="entry name" value="Znf_HypF"/>
</dbReference>
<dbReference type="InterPro" id="IPR043129">
    <property type="entry name" value="ATPase_NBD"/>
</dbReference>
<evidence type="ECO:0000256" key="6">
    <source>
        <dbReference type="ARBA" id="ARBA00022833"/>
    </source>
</evidence>
<accession>S5ZK48</accession>
<dbReference type="GO" id="GO:0003998">
    <property type="term" value="F:acylphosphatase activity"/>
    <property type="evidence" value="ECO:0007669"/>
    <property type="project" value="UniProtKB-EC"/>
</dbReference>
<evidence type="ECO:0000256" key="9">
    <source>
        <dbReference type="PROSITE-ProRule" id="PRU00520"/>
    </source>
</evidence>
<dbReference type="PROSITE" id="PS00150">
    <property type="entry name" value="ACYLPHOSPHATASE_1"/>
    <property type="match status" value="1"/>
</dbReference>
<dbReference type="GO" id="GO:0003725">
    <property type="term" value="F:double-stranded RNA binding"/>
    <property type="evidence" value="ECO:0007669"/>
    <property type="project" value="InterPro"/>
</dbReference>
<comment type="catalytic activity">
    <reaction evidence="7">
        <text>C-terminal L-cysteinyl-[HypE protein] + carbamoyl phosphate + ATP + H2O = C-terminal S-carboxamide-L-cysteinyl-[HypE protein] + AMP + phosphate + diphosphate + H(+)</text>
        <dbReference type="Rhea" id="RHEA:55636"/>
        <dbReference type="Rhea" id="RHEA-COMP:14247"/>
        <dbReference type="Rhea" id="RHEA-COMP:14392"/>
        <dbReference type="ChEBI" id="CHEBI:15377"/>
        <dbReference type="ChEBI" id="CHEBI:15378"/>
        <dbReference type="ChEBI" id="CHEBI:30616"/>
        <dbReference type="ChEBI" id="CHEBI:33019"/>
        <dbReference type="ChEBI" id="CHEBI:43474"/>
        <dbReference type="ChEBI" id="CHEBI:58228"/>
        <dbReference type="ChEBI" id="CHEBI:76913"/>
        <dbReference type="ChEBI" id="CHEBI:139126"/>
        <dbReference type="ChEBI" id="CHEBI:456215"/>
    </reaction>
</comment>
<dbReference type="Gene3D" id="3.30.420.40">
    <property type="match status" value="1"/>
</dbReference>
<organism evidence="12 13">
    <name type="scientific">Thermofilum adornatum</name>
    <dbReference type="NCBI Taxonomy" id="1365176"/>
    <lineage>
        <taxon>Archaea</taxon>
        <taxon>Thermoproteota</taxon>
        <taxon>Thermoprotei</taxon>
        <taxon>Thermofilales</taxon>
        <taxon>Thermofilaceae</taxon>
        <taxon>Thermofilum</taxon>
    </lineage>
</organism>
<dbReference type="Pfam" id="PF00708">
    <property type="entry name" value="Acylphosphatase"/>
    <property type="match status" value="1"/>
</dbReference>
<dbReference type="SUPFAM" id="SSF54975">
    <property type="entry name" value="Acylphosphatase/BLUF domain-like"/>
    <property type="match status" value="1"/>
</dbReference>
<dbReference type="SUPFAM" id="SSF55821">
    <property type="entry name" value="YrdC/RibB"/>
    <property type="match status" value="1"/>
</dbReference>
<dbReference type="Pfam" id="PF17788">
    <property type="entry name" value="HypF_C"/>
    <property type="match status" value="1"/>
</dbReference>
<protein>
    <recommendedName>
        <fullName evidence="8">Carbamoyltransferase</fullName>
        <ecNumber evidence="8">6.2.-.-</ecNumber>
    </recommendedName>
</protein>
<evidence type="ECO:0000313" key="13">
    <source>
        <dbReference type="Proteomes" id="UP000015543"/>
    </source>
</evidence>
<feature type="domain" description="Acylphosphatase-like" evidence="10">
    <location>
        <begin position="23"/>
        <end position="110"/>
    </location>
</feature>
<evidence type="ECO:0000256" key="1">
    <source>
        <dbReference type="ARBA" id="ARBA00004711"/>
    </source>
</evidence>
<keyword evidence="6" id="KW-0862">Zinc</keyword>
<dbReference type="InterPro" id="IPR055128">
    <property type="entry name" value="HypF_C_2"/>
</dbReference>
<dbReference type="PANTHER" id="PTHR42959">
    <property type="entry name" value="CARBAMOYLTRANSFERASE"/>
    <property type="match status" value="1"/>
</dbReference>
<evidence type="ECO:0000313" key="12">
    <source>
        <dbReference type="EMBL" id="AGT34901.1"/>
    </source>
</evidence>
<dbReference type="PIRSF" id="PIRSF006256">
    <property type="entry name" value="CMPcnvr_hdrg_mat"/>
    <property type="match status" value="1"/>
</dbReference>
<dbReference type="Gene3D" id="3.30.110.120">
    <property type="match status" value="1"/>
</dbReference>
<evidence type="ECO:0000256" key="8">
    <source>
        <dbReference type="PIRNR" id="PIRNR006256"/>
    </source>
</evidence>
<gene>
    <name evidence="12" type="ORF">N186_02600</name>
</gene>
<dbReference type="InterPro" id="IPR051060">
    <property type="entry name" value="Carbamoyltrans_HypF-like"/>
</dbReference>
<dbReference type="GO" id="GO:0008270">
    <property type="term" value="F:zinc ion binding"/>
    <property type="evidence" value="ECO:0007669"/>
    <property type="project" value="UniProtKB-KW"/>
</dbReference>